<protein>
    <submittedName>
        <fullName evidence="1">Uncharacterized protein</fullName>
    </submittedName>
</protein>
<proteinExistence type="predicted"/>
<sequence length="89" mass="10373">MTVRYTKNFLSQLEDIFAESAYTLRFEKGQFKSGWCLLHQKGVVIVNKFYPLEGRINCLLQILRELPIDQQELSPASRQLFQNILAQPV</sequence>
<evidence type="ECO:0000313" key="2">
    <source>
        <dbReference type="Proteomes" id="UP001354989"/>
    </source>
</evidence>
<name>A0ABM7VF99_9BACT</name>
<reference evidence="1 2" key="1">
    <citation type="submission" date="2021-12" db="EMBL/GenBank/DDBJ databases">
        <title>Genome sequencing of bacteria with rrn-lacking chromosome and rrn-plasmid.</title>
        <authorList>
            <person name="Anda M."/>
            <person name="Iwasaki W."/>
        </authorList>
    </citation>
    <scope>NUCLEOTIDE SEQUENCE [LARGE SCALE GENOMIC DNA]</scope>
    <source>
        <strain evidence="1 2">NBRC 101262</strain>
    </source>
</reference>
<evidence type="ECO:0000313" key="1">
    <source>
        <dbReference type="EMBL" id="BDC99589.1"/>
    </source>
</evidence>
<accession>A0ABM7VF99</accession>
<organism evidence="1 2">
    <name type="scientific">Persicobacter psychrovividus</name>
    <dbReference type="NCBI Taxonomy" id="387638"/>
    <lineage>
        <taxon>Bacteria</taxon>
        <taxon>Pseudomonadati</taxon>
        <taxon>Bacteroidota</taxon>
        <taxon>Cytophagia</taxon>
        <taxon>Cytophagales</taxon>
        <taxon>Persicobacteraceae</taxon>
        <taxon>Persicobacter</taxon>
    </lineage>
</organism>
<gene>
    <name evidence="1" type="ORF">PEPS_18700</name>
</gene>
<dbReference type="Proteomes" id="UP001354989">
    <property type="component" value="Chromosome"/>
</dbReference>
<dbReference type="EMBL" id="AP025292">
    <property type="protein sequence ID" value="BDC99589.1"/>
    <property type="molecule type" value="Genomic_DNA"/>
</dbReference>
<keyword evidence="2" id="KW-1185">Reference proteome</keyword>
<dbReference type="RefSeq" id="WP_332918906.1">
    <property type="nucleotide sequence ID" value="NZ_AP025292.1"/>
</dbReference>